<evidence type="ECO:0000256" key="3">
    <source>
        <dbReference type="SAM" id="MobiDB-lite"/>
    </source>
</evidence>
<dbReference type="InterPro" id="IPR002068">
    <property type="entry name" value="A-crystallin/Hsp20_dom"/>
</dbReference>
<dbReference type="Proteomes" id="UP000077154">
    <property type="component" value="Unassembled WGS sequence"/>
</dbReference>
<dbReference type="SUPFAM" id="SSF49764">
    <property type="entry name" value="HSP20-like chaperones"/>
    <property type="match status" value="1"/>
</dbReference>
<sequence length="142" mass="15178">MESICPYLSQRAAADPDTAPAEGEARGAADESDAFAPAVDTFSTSTEYVLHVALPGARKEDVSVNWDAEKGELNIAGVVYRAGDEEFIASLKTGGLPLEGDEKVEVDGEEISAKLEDGVLVVRVGKVVREEAWTDLKRVEVL</sequence>
<dbReference type="Gene3D" id="2.60.40.790">
    <property type="match status" value="1"/>
</dbReference>
<organism evidence="5">
    <name type="scientific">Pseudogymnoascus destructans</name>
    <dbReference type="NCBI Taxonomy" id="655981"/>
    <lineage>
        <taxon>Eukaryota</taxon>
        <taxon>Fungi</taxon>
        <taxon>Dikarya</taxon>
        <taxon>Ascomycota</taxon>
        <taxon>Pezizomycotina</taxon>
        <taxon>Leotiomycetes</taxon>
        <taxon>Thelebolales</taxon>
        <taxon>Thelebolaceae</taxon>
        <taxon>Pseudogymnoascus</taxon>
    </lineage>
</organism>
<dbReference type="VEuPathDB" id="FungiDB:GMDG_03008"/>
<evidence type="ECO:0000313" key="5">
    <source>
        <dbReference type="EMBL" id="OAF55961.1"/>
    </source>
</evidence>
<dbReference type="EMBL" id="KV441406">
    <property type="protein sequence ID" value="OAF55961.1"/>
    <property type="molecule type" value="Genomic_DNA"/>
</dbReference>
<comment type="similarity">
    <text evidence="1 2">Belongs to the small heat shock protein (HSP20) family.</text>
</comment>
<dbReference type="eggNOG" id="KOG0710">
    <property type="taxonomic scope" value="Eukaryota"/>
</dbReference>
<name>A0A177A3Y2_9PEZI</name>
<gene>
    <name evidence="5" type="ORF">VC83_08042</name>
</gene>
<dbReference type="PROSITE" id="PS01031">
    <property type="entry name" value="SHSP"/>
    <property type="match status" value="1"/>
</dbReference>
<dbReference type="GeneID" id="36291085"/>
<feature type="region of interest" description="Disordered" evidence="3">
    <location>
        <begin position="11"/>
        <end position="32"/>
    </location>
</feature>
<evidence type="ECO:0000259" key="4">
    <source>
        <dbReference type="PROSITE" id="PS01031"/>
    </source>
</evidence>
<evidence type="ECO:0000256" key="1">
    <source>
        <dbReference type="PROSITE-ProRule" id="PRU00285"/>
    </source>
</evidence>
<dbReference type="Pfam" id="PF00011">
    <property type="entry name" value="HSP20"/>
    <property type="match status" value="1"/>
</dbReference>
<dbReference type="RefSeq" id="XP_024321259.1">
    <property type="nucleotide sequence ID" value="XM_024471605.1"/>
</dbReference>
<feature type="domain" description="SHSP" evidence="4">
    <location>
        <begin position="29"/>
        <end position="142"/>
    </location>
</feature>
<dbReference type="AlphaFoldDB" id="A0A177A3Y2"/>
<accession>A0A177A3Y2</accession>
<evidence type="ECO:0000256" key="2">
    <source>
        <dbReference type="RuleBase" id="RU003616"/>
    </source>
</evidence>
<reference evidence="5" key="1">
    <citation type="submission" date="2016-03" db="EMBL/GenBank/DDBJ databases">
        <title>Updated assembly of Pseudogymnoascus destructans, the fungus causing white-nose syndrome of bats.</title>
        <authorList>
            <person name="Palmer J.M."/>
            <person name="Drees K.P."/>
            <person name="Foster J.T."/>
            <person name="Lindner D.L."/>
        </authorList>
    </citation>
    <scope>NUCLEOTIDE SEQUENCE [LARGE SCALE GENOMIC DNA]</scope>
    <source>
        <strain evidence="5">20631-21</strain>
    </source>
</reference>
<proteinExistence type="inferred from homology"/>
<dbReference type="OrthoDB" id="5511210at2759"/>
<dbReference type="InterPro" id="IPR008978">
    <property type="entry name" value="HSP20-like_chaperone"/>
</dbReference>
<dbReference type="CDD" id="cd00298">
    <property type="entry name" value="ACD_sHsps_p23-like"/>
    <property type="match status" value="1"/>
</dbReference>
<protein>
    <recommendedName>
        <fullName evidence="4">SHSP domain-containing protein</fullName>
    </recommendedName>
</protein>